<dbReference type="InterPro" id="IPR036397">
    <property type="entry name" value="RNaseH_sf"/>
</dbReference>
<protein>
    <submittedName>
        <fullName evidence="3">DNA damage checkpoint isoform B</fullName>
    </submittedName>
</protein>
<feature type="region of interest" description="Disordered" evidence="1">
    <location>
        <begin position="1112"/>
        <end position="1136"/>
    </location>
</feature>
<dbReference type="InterPro" id="IPR012337">
    <property type="entry name" value="RNaseH-like_sf"/>
</dbReference>
<feature type="region of interest" description="Disordered" evidence="1">
    <location>
        <begin position="1423"/>
        <end position="1496"/>
    </location>
</feature>
<dbReference type="GO" id="GO:0071039">
    <property type="term" value="P:nuclear polyadenylation-dependent CUT catabolic process"/>
    <property type="evidence" value="ECO:0007669"/>
    <property type="project" value="TreeGrafter"/>
</dbReference>
<feature type="compositionally biased region" description="Low complexity" evidence="1">
    <location>
        <begin position="1472"/>
        <end position="1487"/>
    </location>
</feature>
<dbReference type="InterPro" id="IPR044876">
    <property type="entry name" value="HRDC_dom_sf"/>
</dbReference>
<comment type="caution">
    <text evidence="3">The sequence shown here is derived from an EMBL/GenBank/DDBJ whole genome shotgun (WGS) entry which is preliminary data.</text>
</comment>
<dbReference type="GO" id="GO:0005576">
    <property type="term" value="C:extracellular region"/>
    <property type="evidence" value="ECO:0007669"/>
    <property type="project" value="InterPro"/>
</dbReference>
<reference evidence="3 4" key="1">
    <citation type="journal article" date="2018" name="Plant J.">
        <title>Genome sequences of Chlorella sorokiniana UTEX 1602 and Micractinium conductrix SAG 241.80: implications to maltose excretion by a green alga.</title>
        <authorList>
            <person name="Arriola M.B."/>
            <person name="Velmurugan N."/>
            <person name="Zhang Y."/>
            <person name="Plunkett M.H."/>
            <person name="Hondzo H."/>
            <person name="Barney B.M."/>
        </authorList>
    </citation>
    <scope>NUCLEOTIDE SEQUENCE [LARGE SCALE GENOMIC DNA]</scope>
    <source>
        <strain evidence="4">UTEX 1602</strain>
    </source>
</reference>
<dbReference type="Pfam" id="PF01612">
    <property type="entry name" value="DNA_pol_A_exo1"/>
    <property type="match status" value="1"/>
</dbReference>
<dbReference type="GO" id="GO:0071051">
    <property type="term" value="P:poly(A)-dependent snoRNA 3'-end processing"/>
    <property type="evidence" value="ECO:0007669"/>
    <property type="project" value="TreeGrafter"/>
</dbReference>
<feature type="region of interest" description="Disordered" evidence="1">
    <location>
        <begin position="1004"/>
        <end position="1046"/>
    </location>
</feature>
<evidence type="ECO:0000313" key="4">
    <source>
        <dbReference type="Proteomes" id="UP000239899"/>
    </source>
</evidence>
<dbReference type="InterPro" id="IPR002562">
    <property type="entry name" value="3'-5'_exonuclease_dom"/>
</dbReference>
<dbReference type="OrthoDB" id="337750at2759"/>
<dbReference type="GO" id="GO:0071044">
    <property type="term" value="P:histone mRNA catabolic process"/>
    <property type="evidence" value="ECO:0007669"/>
    <property type="project" value="TreeGrafter"/>
</dbReference>
<dbReference type="GO" id="GO:0000166">
    <property type="term" value="F:nucleotide binding"/>
    <property type="evidence" value="ECO:0007669"/>
    <property type="project" value="InterPro"/>
</dbReference>
<feature type="region of interest" description="Disordered" evidence="1">
    <location>
        <begin position="560"/>
        <end position="579"/>
    </location>
</feature>
<feature type="compositionally biased region" description="Low complexity" evidence="1">
    <location>
        <begin position="1424"/>
        <end position="1444"/>
    </location>
</feature>
<proteinExistence type="predicted"/>
<dbReference type="GO" id="GO:0005730">
    <property type="term" value="C:nucleolus"/>
    <property type="evidence" value="ECO:0007669"/>
    <property type="project" value="TreeGrafter"/>
</dbReference>
<dbReference type="GO" id="GO:0008061">
    <property type="term" value="F:chitin binding"/>
    <property type="evidence" value="ECO:0007669"/>
    <property type="project" value="InterPro"/>
</dbReference>
<dbReference type="Pfam" id="PF03067">
    <property type="entry name" value="LPMO_10"/>
    <property type="match status" value="1"/>
</dbReference>
<dbReference type="GO" id="GO:0071036">
    <property type="term" value="P:nuclear polyadenylation-dependent snoRNA catabolic process"/>
    <property type="evidence" value="ECO:0007669"/>
    <property type="project" value="TreeGrafter"/>
</dbReference>
<dbReference type="PANTHER" id="PTHR12124:SF47">
    <property type="entry name" value="EXOSOME COMPONENT 10"/>
    <property type="match status" value="1"/>
</dbReference>
<dbReference type="PANTHER" id="PTHR12124">
    <property type="entry name" value="POLYMYOSITIS/SCLERODERMA AUTOANTIGEN-RELATED"/>
    <property type="match status" value="1"/>
</dbReference>
<evidence type="ECO:0000256" key="1">
    <source>
        <dbReference type="SAM" id="MobiDB-lite"/>
    </source>
</evidence>
<dbReference type="GO" id="GO:0030896">
    <property type="term" value="C:checkpoint clamp complex"/>
    <property type="evidence" value="ECO:0007669"/>
    <property type="project" value="InterPro"/>
</dbReference>
<dbReference type="InterPro" id="IPR004302">
    <property type="entry name" value="Cellulose/chitin-bd_N"/>
</dbReference>
<dbReference type="GO" id="GO:0000077">
    <property type="term" value="P:DNA damage checkpoint signaling"/>
    <property type="evidence" value="ECO:0007669"/>
    <property type="project" value="InterPro"/>
</dbReference>
<dbReference type="Gene3D" id="3.70.10.10">
    <property type="match status" value="1"/>
</dbReference>
<dbReference type="STRING" id="3076.A0A2P6TZE7"/>
<dbReference type="SUPFAM" id="SSF57625">
    <property type="entry name" value="Invertebrate chitin-binding proteins"/>
    <property type="match status" value="1"/>
</dbReference>
<dbReference type="EMBL" id="LHPG02000004">
    <property type="protein sequence ID" value="PRW59439.1"/>
    <property type="molecule type" value="Genomic_DNA"/>
</dbReference>
<dbReference type="InterPro" id="IPR045092">
    <property type="entry name" value="Rrp6-like"/>
</dbReference>
<dbReference type="GO" id="GO:0003727">
    <property type="term" value="F:single-stranded RNA binding"/>
    <property type="evidence" value="ECO:0007669"/>
    <property type="project" value="TreeGrafter"/>
</dbReference>
<dbReference type="InterPro" id="IPR007150">
    <property type="entry name" value="HUS1/Mec3"/>
</dbReference>
<dbReference type="GO" id="GO:0000175">
    <property type="term" value="F:3'-5'-RNA exonuclease activity"/>
    <property type="evidence" value="ECO:0007669"/>
    <property type="project" value="InterPro"/>
</dbReference>
<feature type="domain" description="Chitin-binding type-2" evidence="2">
    <location>
        <begin position="471"/>
        <end position="530"/>
    </location>
</feature>
<name>A0A2P6TZE7_CHLSO</name>
<evidence type="ECO:0000313" key="3">
    <source>
        <dbReference type="EMBL" id="PRW59439.1"/>
    </source>
</evidence>
<sequence length="1570" mass="166675">MKFKATLSDRGLRVLERGFLPTLEKLGKRCQLLLSPEDVHLIQGVTDTDGLQVTARLANAVLFEEEGFKCQSRYNNQIAFSVDIALLLKVLRSAVGHDADALEMKLAMRSLPCATADAAPQQRPTLAFSWRGHNVTMVQELPISQPFTQRDVEELCRQKDITSLSPFYLDLQDEVLRTQALTDKLKGMSSELLFATTRHGDLHLQVHTTGVEFGSEVRGLSVLPAAQAEGLQPLQAETPEERLEEAREAGESAQVVLLQKHLARALHSSQLTLPAQLLCGIAERGAHVHFMFVYRDPLSDGGYDDNVSLSYKLPVREDAGTLYGPAVVGSGATWPAGRHGICGDPAAGPLRHEVGGSLYTGRVAAWWTEGSVVNMTVTITAFHKGRFGLRICRIQGTDAASEKAQLTEDCLNQNVLRQAAVPGAQAPGDPYYHLGQIGNAFTYRVPYQLPQNLTCDGQTAKCVIQWHYLTGNSCDPPGEPAQWSSPQLGVCGAGGAYPEEAYYQCTGLASYYLKCPTGLLFNDQQMYCDWRVGGATATAAAAAPAVHPHSAAIEQLSRQPPQLQLPPRPEPPGPLGSGKSEYVWVARPSHLAAAAAELFEQDRIALDVEHHNVHSYAGMTCLLQLSTGAKDFLIDCLALKADMQLLDPVLSNPRIMKVVHGGGNDVLWLQRDFGLFLVNVFDTEKACQVLGFRQRSLAYLLQRYCAIKTDKNLGQRADWRQRPLPPELLVYARRDVRHLLFIADCLGQELLAPPQHKAKHEEEQQLAAEAAASEAPALAAAAAAAGLQPASPRAAASTGALESERAAAAAAAGSAGDSSAAECSSAAAEQQGGHQQASRRPRGGEVVELVEPPAGPPPSIVQPSPEAQLALEAAMAVPQSRLERAVFRSQALTLTLHQPTPPATAVAAAASALMRRHVAAALEQHARLTPAQVNHLETVADCVHALASWRDAAARQADEGLQCLLPDAELLRLAEAAAASVAPESSNLRGRAQRMSERQLLELLPPAAPGGPAAASGPAAPEAGAEGLDAQAGQGQAENGAGAEAEVGSNGAAASAGGAAANGAAGSCGCWPAMLRRNAAAVASALSEAAAGQRPWVCPEVQELLRDAAAGGTGALGKQSSNGGGSNKAARRRDPAAFRQRQAAKFAAKNTVYENCQMFSQDGELLCHTDRRKLEWYLKKGLAEKVSDDPLSVRLTFQHQTGDQQAGTSEFYSVKKSNQCVACGEQGHYLRYRVVPSCYRRAMPVRLKSHRSHDIVLLCVSCHELAHAASEKLKRQVAQELGVPLLPPLPAKNSEQQQGSAVAAAGPVAEAAAGGMGVPAANLHPYNVRKSALAYQRYGQQMPEKKRRRIEAQVRLFLALQAGAPVPQPPEPAAGEEAAAADTVGALSEVELYSGLLVGLGKKTRKRQLKRWVKQGKRLPPELATEAAGAAAAAAGGSANGWDADTAEGGDEEGASDDGEGEEEEGEEQPPAAGSSANGSGTAAAGQSAGGVGVGPADLRNTGHLWHGNEVVRRLEAEGGEDALLDLCRRFRECFVSALQPQYLPPGWSTVHQGMRAFGSHSIYSKPGAN</sequence>
<dbReference type="SUPFAM" id="SSF53098">
    <property type="entry name" value="Ribonuclease H-like"/>
    <property type="match status" value="1"/>
</dbReference>
<feature type="compositionally biased region" description="Low complexity" evidence="1">
    <location>
        <begin position="821"/>
        <end position="838"/>
    </location>
</feature>
<dbReference type="PROSITE" id="PS50940">
    <property type="entry name" value="CHIT_BIND_II"/>
    <property type="match status" value="1"/>
</dbReference>
<dbReference type="Proteomes" id="UP000239899">
    <property type="component" value="Unassembled WGS sequence"/>
</dbReference>
<dbReference type="GO" id="GO:0071038">
    <property type="term" value="P:TRAMP-dependent tRNA surveillance pathway"/>
    <property type="evidence" value="ECO:0007669"/>
    <property type="project" value="TreeGrafter"/>
</dbReference>
<evidence type="ECO:0000259" key="2">
    <source>
        <dbReference type="PROSITE" id="PS50940"/>
    </source>
</evidence>
<organism evidence="3 4">
    <name type="scientific">Chlorella sorokiniana</name>
    <name type="common">Freshwater green alga</name>
    <dbReference type="NCBI Taxonomy" id="3076"/>
    <lineage>
        <taxon>Eukaryota</taxon>
        <taxon>Viridiplantae</taxon>
        <taxon>Chlorophyta</taxon>
        <taxon>core chlorophytes</taxon>
        <taxon>Trebouxiophyceae</taxon>
        <taxon>Chlorellales</taxon>
        <taxon>Chlorellaceae</taxon>
        <taxon>Chlorella clade</taxon>
        <taxon>Chlorella</taxon>
    </lineage>
</organism>
<dbReference type="GO" id="GO:0000467">
    <property type="term" value="P:exonucleolytic trimming to generate mature 3'-end of 5.8S rRNA from tricistronic rRNA transcript (SSU-rRNA, 5.8S rRNA, LSU-rRNA)"/>
    <property type="evidence" value="ECO:0007669"/>
    <property type="project" value="InterPro"/>
</dbReference>
<dbReference type="GO" id="GO:0071040">
    <property type="term" value="P:nuclear polyadenylation-dependent antisense transcript catabolic process"/>
    <property type="evidence" value="ECO:0007669"/>
    <property type="project" value="TreeGrafter"/>
</dbReference>
<dbReference type="GO" id="GO:0071035">
    <property type="term" value="P:nuclear polyadenylation-dependent rRNA catabolic process"/>
    <property type="evidence" value="ECO:0007669"/>
    <property type="project" value="TreeGrafter"/>
</dbReference>
<feature type="compositionally biased region" description="Pro residues" evidence="1">
    <location>
        <begin position="563"/>
        <end position="574"/>
    </location>
</feature>
<feature type="compositionally biased region" description="Acidic residues" evidence="1">
    <location>
        <begin position="1445"/>
        <end position="1468"/>
    </location>
</feature>
<keyword evidence="4" id="KW-1185">Reference proteome</keyword>
<dbReference type="SMART" id="SM00474">
    <property type="entry name" value="35EXOc"/>
    <property type="match status" value="1"/>
</dbReference>
<dbReference type="SUPFAM" id="SSF47819">
    <property type="entry name" value="HRDC-like"/>
    <property type="match status" value="1"/>
</dbReference>
<dbReference type="Gene3D" id="1.10.150.80">
    <property type="entry name" value="HRDC domain"/>
    <property type="match status" value="1"/>
</dbReference>
<dbReference type="GO" id="GO:0000176">
    <property type="term" value="C:nuclear exosome (RNase complex)"/>
    <property type="evidence" value="ECO:0007669"/>
    <property type="project" value="TreeGrafter"/>
</dbReference>
<dbReference type="GO" id="GO:0071037">
    <property type="term" value="P:nuclear polyadenylation-dependent snRNA catabolic process"/>
    <property type="evidence" value="ECO:0007669"/>
    <property type="project" value="TreeGrafter"/>
</dbReference>
<feature type="region of interest" description="Disordered" evidence="1">
    <location>
        <begin position="821"/>
        <end position="863"/>
    </location>
</feature>
<dbReference type="InterPro" id="IPR002557">
    <property type="entry name" value="Chitin-bd_dom"/>
</dbReference>
<dbReference type="InterPro" id="IPR010997">
    <property type="entry name" value="HRDC-like_sf"/>
</dbReference>
<dbReference type="InterPro" id="IPR036508">
    <property type="entry name" value="Chitin-bd_dom_sf"/>
</dbReference>
<accession>A0A2P6TZE7</accession>
<dbReference type="Pfam" id="PF04005">
    <property type="entry name" value="Hus1"/>
    <property type="match status" value="1"/>
</dbReference>
<gene>
    <name evidence="3" type="ORF">C2E21_2233</name>
</gene>
<dbReference type="Gene3D" id="3.30.420.10">
    <property type="entry name" value="Ribonuclease H-like superfamily/Ribonuclease H"/>
    <property type="match status" value="1"/>
</dbReference>